<dbReference type="EMBL" id="BBRZ01000003">
    <property type="protein sequence ID" value="GAM54386.1"/>
    <property type="molecule type" value="Genomic_DNA"/>
</dbReference>
<name>A0A0B8NJU4_9VIBR</name>
<feature type="transmembrane region" description="Helical" evidence="6">
    <location>
        <begin position="6"/>
        <end position="28"/>
    </location>
</feature>
<gene>
    <name evidence="8" type="ORF">JCM19231_2275</name>
</gene>
<dbReference type="RefSeq" id="WP_261834881.1">
    <property type="nucleotide sequence ID" value="NZ_AP024881.1"/>
</dbReference>
<keyword evidence="3 6" id="KW-0812">Transmembrane</keyword>
<comment type="subcellular location">
    <subcellularLocation>
        <location evidence="1">Cell membrane</location>
        <topology evidence="1">Multi-pass membrane protein</topology>
    </subcellularLocation>
</comment>
<evidence type="ECO:0000313" key="9">
    <source>
        <dbReference type="Proteomes" id="UP000031671"/>
    </source>
</evidence>
<dbReference type="InterPro" id="IPR018076">
    <property type="entry name" value="T2SS_GspF_dom"/>
</dbReference>
<dbReference type="PANTHER" id="PTHR35007">
    <property type="entry name" value="INTEGRAL MEMBRANE PROTEIN-RELATED"/>
    <property type="match status" value="1"/>
</dbReference>
<dbReference type="Gene3D" id="1.20.81.30">
    <property type="entry name" value="Type II secretion system (T2SS), domain F"/>
    <property type="match status" value="1"/>
</dbReference>
<evidence type="ECO:0000256" key="2">
    <source>
        <dbReference type="ARBA" id="ARBA00022475"/>
    </source>
</evidence>
<comment type="caution">
    <text evidence="8">The sequence shown here is derived from an EMBL/GenBank/DDBJ whole genome shotgun (WGS) entry which is preliminary data.</text>
</comment>
<reference evidence="8 9" key="1">
    <citation type="submission" date="2015-01" db="EMBL/GenBank/DDBJ databases">
        <title>Vibrio sp. C1 JCM 19231 whole genome shotgun sequence.</title>
        <authorList>
            <person name="Sawabe T."/>
            <person name="Meirelles P."/>
            <person name="Feng G."/>
            <person name="Sayaka M."/>
            <person name="Hattori M."/>
            <person name="Ohkuma M."/>
        </authorList>
    </citation>
    <scope>NUCLEOTIDE SEQUENCE [LARGE SCALE GENOMIC DNA]</scope>
    <source>
        <strain evidence="9">JCM 19231</strain>
    </source>
</reference>
<evidence type="ECO:0000256" key="4">
    <source>
        <dbReference type="ARBA" id="ARBA00022989"/>
    </source>
</evidence>
<dbReference type="Pfam" id="PF00482">
    <property type="entry name" value="T2SSF"/>
    <property type="match status" value="1"/>
</dbReference>
<dbReference type="InterPro" id="IPR042094">
    <property type="entry name" value="T2SS_GspF_sf"/>
</dbReference>
<feature type="transmembrane region" description="Helical" evidence="6">
    <location>
        <begin position="117"/>
        <end position="135"/>
    </location>
</feature>
<keyword evidence="9" id="KW-1185">Reference proteome</keyword>
<feature type="transmembrane region" description="Helical" evidence="6">
    <location>
        <begin position="293"/>
        <end position="313"/>
    </location>
</feature>
<keyword evidence="2" id="KW-1003">Cell membrane</keyword>
<evidence type="ECO:0000256" key="1">
    <source>
        <dbReference type="ARBA" id="ARBA00004651"/>
    </source>
</evidence>
<feature type="transmembrane region" description="Helical" evidence="6">
    <location>
        <begin position="91"/>
        <end position="111"/>
    </location>
</feature>
<reference evidence="8 9" key="2">
    <citation type="submission" date="2015-01" db="EMBL/GenBank/DDBJ databases">
        <authorList>
            <consortium name="NBRP consortium"/>
            <person name="Sawabe T."/>
            <person name="Meirelles P."/>
            <person name="Feng G."/>
            <person name="Sayaka M."/>
            <person name="Hattori M."/>
            <person name="Ohkuma M."/>
        </authorList>
    </citation>
    <scope>NUCLEOTIDE SEQUENCE [LARGE SCALE GENOMIC DNA]</scope>
    <source>
        <strain evidence="9">JCM 19231</strain>
    </source>
</reference>
<keyword evidence="5 6" id="KW-0472">Membrane</keyword>
<evidence type="ECO:0000313" key="8">
    <source>
        <dbReference type="EMBL" id="GAM54386.1"/>
    </source>
</evidence>
<feature type="domain" description="Type II secretion system protein GspF" evidence="7">
    <location>
        <begin position="155"/>
        <end position="277"/>
    </location>
</feature>
<protein>
    <submittedName>
        <fullName evidence="8">Flp pilus assembly protein tadB</fullName>
    </submittedName>
</protein>
<feature type="transmembrane region" description="Helical" evidence="6">
    <location>
        <begin position="262"/>
        <end position="281"/>
    </location>
</feature>
<evidence type="ECO:0000256" key="5">
    <source>
        <dbReference type="ARBA" id="ARBA00023136"/>
    </source>
</evidence>
<organism evidence="8 9">
    <name type="scientific">Vibrio ishigakensis</name>
    <dbReference type="NCBI Taxonomy" id="1481914"/>
    <lineage>
        <taxon>Bacteria</taxon>
        <taxon>Pseudomonadati</taxon>
        <taxon>Pseudomonadota</taxon>
        <taxon>Gammaproteobacteria</taxon>
        <taxon>Vibrionales</taxon>
        <taxon>Vibrionaceae</taxon>
        <taxon>Vibrio</taxon>
    </lineage>
</organism>
<dbReference type="PANTHER" id="PTHR35007:SF1">
    <property type="entry name" value="PILUS ASSEMBLY PROTEIN"/>
    <property type="match status" value="1"/>
</dbReference>
<accession>A0A0B8NJU4</accession>
<evidence type="ECO:0000259" key="7">
    <source>
        <dbReference type="Pfam" id="PF00482"/>
    </source>
</evidence>
<proteinExistence type="predicted"/>
<evidence type="ECO:0000256" key="3">
    <source>
        <dbReference type="ARBA" id="ARBA00022692"/>
    </source>
</evidence>
<dbReference type="AlphaFoldDB" id="A0A0B8NJU4"/>
<sequence>MDNLGLFLVLLFFAVLFISQALLLPVAGQKAKHGELTKRLKKAQRKVDEESLSLLHEYYLKEMTPLERQLVKISVFEQLKKMVELAGLKVTLGRLLGWLTLASVLLLIISLALGQLWYVNIATFLVSPVLTYLYIQRCITKRLQSFEEQLPEALDVIKRVLQAGQPINQAFKEVGEEMPDPIGLEFKKTFNLLNFGYDMRLAIMQMVDRTPTVSMLAFSSAVILQKETGGNLTENLDKVSKVLRSRFKLSRKIRTLSAEARLSSWILVLSPFALYILTMFINPTHAELLVTDPRGITAISVGIVSLAVGALWIRKIVNIKV</sequence>
<dbReference type="Proteomes" id="UP000031671">
    <property type="component" value="Unassembled WGS sequence"/>
</dbReference>
<dbReference type="GO" id="GO:0005886">
    <property type="term" value="C:plasma membrane"/>
    <property type="evidence" value="ECO:0007669"/>
    <property type="project" value="UniProtKB-SubCell"/>
</dbReference>
<keyword evidence="4 6" id="KW-1133">Transmembrane helix</keyword>
<evidence type="ECO:0000256" key="6">
    <source>
        <dbReference type="SAM" id="Phobius"/>
    </source>
</evidence>